<accession>A0ABQ7UVQ0</accession>
<comment type="caution">
    <text evidence="2">The sequence shown here is derived from an EMBL/GenBank/DDBJ whole genome shotgun (WGS) entry which is preliminary data.</text>
</comment>
<dbReference type="Proteomes" id="UP000826656">
    <property type="component" value="Unassembled WGS sequence"/>
</dbReference>
<dbReference type="CDD" id="cd06222">
    <property type="entry name" value="RNase_H_like"/>
    <property type="match status" value="1"/>
</dbReference>
<dbReference type="Pfam" id="PF13456">
    <property type="entry name" value="RVT_3"/>
    <property type="match status" value="1"/>
</dbReference>
<evidence type="ECO:0000313" key="3">
    <source>
        <dbReference type="Proteomes" id="UP000826656"/>
    </source>
</evidence>
<reference evidence="2 3" key="1">
    <citation type="journal article" date="2021" name="bioRxiv">
        <title>Chromosome-scale and haplotype-resolved genome assembly of a tetraploid potato cultivar.</title>
        <authorList>
            <person name="Sun H."/>
            <person name="Jiao W.-B."/>
            <person name="Krause K."/>
            <person name="Campoy J.A."/>
            <person name="Goel M."/>
            <person name="Folz-Donahue K."/>
            <person name="Kukat C."/>
            <person name="Huettel B."/>
            <person name="Schneeberger K."/>
        </authorList>
    </citation>
    <scope>NUCLEOTIDE SEQUENCE [LARGE SCALE GENOMIC DNA]</scope>
    <source>
        <strain evidence="2">SolTubOtavaFocal</strain>
        <tissue evidence="2">Leaves</tissue>
    </source>
</reference>
<evidence type="ECO:0000259" key="1">
    <source>
        <dbReference type="Pfam" id="PF13456"/>
    </source>
</evidence>
<dbReference type="SUPFAM" id="SSF53098">
    <property type="entry name" value="Ribonuclease H-like"/>
    <property type="match status" value="1"/>
</dbReference>
<dbReference type="InterPro" id="IPR036397">
    <property type="entry name" value="RNaseH_sf"/>
</dbReference>
<dbReference type="PANTHER" id="PTHR47723:SF14">
    <property type="entry name" value="RNASE H TYPE-1 DOMAIN-CONTAINING PROTEIN"/>
    <property type="match status" value="1"/>
</dbReference>
<keyword evidence="3" id="KW-1185">Reference proteome</keyword>
<evidence type="ECO:0000313" key="2">
    <source>
        <dbReference type="EMBL" id="KAH0755869.1"/>
    </source>
</evidence>
<dbReference type="InterPro" id="IPR044730">
    <property type="entry name" value="RNase_H-like_dom_plant"/>
</dbReference>
<dbReference type="Gene3D" id="3.30.420.10">
    <property type="entry name" value="Ribonuclease H-like superfamily/Ribonuclease H"/>
    <property type="match status" value="1"/>
</dbReference>
<gene>
    <name evidence="2" type="ORF">KY290_026139</name>
</gene>
<dbReference type="InterPro" id="IPR012337">
    <property type="entry name" value="RNaseH-like_sf"/>
</dbReference>
<dbReference type="EMBL" id="JAIVGD010000018">
    <property type="protein sequence ID" value="KAH0755869.1"/>
    <property type="molecule type" value="Genomic_DNA"/>
</dbReference>
<protein>
    <recommendedName>
        <fullName evidence="1">RNase H type-1 domain-containing protein</fullName>
    </recommendedName>
</protein>
<dbReference type="InterPro" id="IPR002156">
    <property type="entry name" value="RNaseH_domain"/>
</dbReference>
<dbReference type="PANTHER" id="PTHR47723">
    <property type="entry name" value="OS05G0353850 PROTEIN"/>
    <property type="match status" value="1"/>
</dbReference>
<organism evidence="2 3">
    <name type="scientific">Solanum tuberosum</name>
    <name type="common">Potato</name>
    <dbReference type="NCBI Taxonomy" id="4113"/>
    <lineage>
        <taxon>Eukaryota</taxon>
        <taxon>Viridiplantae</taxon>
        <taxon>Streptophyta</taxon>
        <taxon>Embryophyta</taxon>
        <taxon>Tracheophyta</taxon>
        <taxon>Spermatophyta</taxon>
        <taxon>Magnoliopsida</taxon>
        <taxon>eudicotyledons</taxon>
        <taxon>Gunneridae</taxon>
        <taxon>Pentapetalae</taxon>
        <taxon>asterids</taxon>
        <taxon>lamiids</taxon>
        <taxon>Solanales</taxon>
        <taxon>Solanaceae</taxon>
        <taxon>Solanoideae</taxon>
        <taxon>Solaneae</taxon>
        <taxon>Solanum</taxon>
    </lineage>
</organism>
<feature type="domain" description="RNase H type-1" evidence="1">
    <location>
        <begin position="2"/>
        <end position="119"/>
    </location>
</feature>
<proteinExistence type="predicted"/>
<dbReference type="InterPro" id="IPR053151">
    <property type="entry name" value="RNase_H-like"/>
</dbReference>
<sequence length="148" mass="16528">MNSDGSCVGNSCGGGGVIRDSLGRFIMAFILLLGQGTSNLAEASSFLFGLKWCVDNGHTFILGETDSLLLQNCINNSWKVPRRKHEEVQEIKKLVIDHEVITRHCFREANKVADKLASMSHNTDAIKVYTQYRDLPTTIRGLLTTDRW</sequence>
<name>A0ABQ7UVQ0_SOLTU</name>